<dbReference type="EMBL" id="JXLN01017760">
    <property type="protein sequence ID" value="KPM11712.1"/>
    <property type="molecule type" value="Genomic_DNA"/>
</dbReference>
<dbReference type="VEuPathDB" id="VectorBase:SSCA009207"/>
<dbReference type="AlphaFoldDB" id="A0A132AL30"/>
<feature type="non-terminal residue" evidence="1">
    <location>
        <position position="1"/>
    </location>
</feature>
<comment type="caution">
    <text evidence="1">The sequence shown here is derived from an EMBL/GenBank/DDBJ whole genome shotgun (WGS) entry which is preliminary data.</text>
</comment>
<sequence length="255" mass="29626">DSDAHESLTIVKSKQRENDEFLKENEILQQTTDEKITKPDSMQKNVSKKLSIKQDSKDLEFYEFDDVNSKLYEKEYSETNVSQLIRLRSQSTNQDQYVENIFRCRSAPDFDETEVSATIEKIVKKYSEISTEIIIKQRSKPTESIVESEPCVVILPAKPQTYQIEEASAELKIVIDSLEYRYLSSKMIDELVCNQSYSSAVPSVISLRKGDRIYVVERVNQDWWFVRKKITNEFGFAPAEFIIDDTLSPFSRIRA</sequence>
<dbReference type="SMART" id="SM00326">
    <property type="entry name" value="SH3"/>
    <property type="match status" value="1"/>
</dbReference>
<evidence type="ECO:0000313" key="1">
    <source>
        <dbReference type="EMBL" id="KPM11712.1"/>
    </source>
</evidence>
<dbReference type="OrthoDB" id="6426872at2759"/>
<dbReference type="PROSITE" id="PS50002">
    <property type="entry name" value="SH3"/>
    <property type="match status" value="1"/>
</dbReference>
<dbReference type="InterPro" id="IPR001452">
    <property type="entry name" value="SH3_domain"/>
</dbReference>
<dbReference type="InterPro" id="IPR036028">
    <property type="entry name" value="SH3-like_dom_sf"/>
</dbReference>
<proteinExistence type="predicted"/>
<dbReference type="Pfam" id="PF00018">
    <property type="entry name" value="SH3_1"/>
    <property type="match status" value="1"/>
</dbReference>
<dbReference type="Gene3D" id="2.30.30.40">
    <property type="entry name" value="SH3 Domains"/>
    <property type="match status" value="1"/>
</dbReference>
<reference evidence="1 2" key="1">
    <citation type="journal article" date="2015" name="Parasit. Vectors">
        <title>Draft genome of the scabies mite.</title>
        <authorList>
            <person name="Rider S.D.Jr."/>
            <person name="Morgan M.S."/>
            <person name="Arlian L.G."/>
        </authorList>
    </citation>
    <scope>NUCLEOTIDE SEQUENCE [LARGE SCALE GENOMIC DNA]</scope>
    <source>
        <strain evidence="1">Arlian Lab</strain>
    </source>
</reference>
<evidence type="ECO:0000313" key="2">
    <source>
        <dbReference type="Proteomes" id="UP000616769"/>
    </source>
</evidence>
<accession>A0A132AL30</accession>
<dbReference type="Proteomes" id="UP000616769">
    <property type="component" value="Unassembled WGS sequence"/>
</dbReference>
<organism evidence="1 2">
    <name type="scientific">Sarcoptes scabiei</name>
    <name type="common">Itch mite</name>
    <name type="synonym">Acarus scabiei</name>
    <dbReference type="NCBI Taxonomy" id="52283"/>
    <lineage>
        <taxon>Eukaryota</taxon>
        <taxon>Metazoa</taxon>
        <taxon>Ecdysozoa</taxon>
        <taxon>Arthropoda</taxon>
        <taxon>Chelicerata</taxon>
        <taxon>Arachnida</taxon>
        <taxon>Acari</taxon>
        <taxon>Acariformes</taxon>
        <taxon>Sarcoptiformes</taxon>
        <taxon>Astigmata</taxon>
        <taxon>Psoroptidia</taxon>
        <taxon>Sarcoptoidea</taxon>
        <taxon>Sarcoptidae</taxon>
        <taxon>Sarcoptinae</taxon>
        <taxon>Sarcoptes</taxon>
    </lineage>
</organism>
<protein>
    <submittedName>
        <fullName evidence="1">SH3 and cysteine-rich domain-containing protein</fullName>
    </submittedName>
</protein>
<dbReference type="SUPFAM" id="SSF50044">
    <property type="entry name" value="SH3-domain"/>
    <property type="match status" value="1"/>
</dbReference>
<name>A0A132AL30_SARSC</name>
<gene>
    <name evidence="1" type="ORF">QR98_0102850</name>
</gene>